<gene>
    <name evidence="2" type="ORF">Faunusvirus50_4</name>
</gene>
<name>A0A3G4ZXY8_9VIRU</name>
<protein>
    <submittedName>
        <fullName evidence="2">Uncharacterized protein</fullName>
    </submittedName>
</protein>
<keyword evidence="1" id="KW-1133">Transmembrane helix</keyword>
<feature type="transmembrane region" description="Helical" evidence="1">
    <location>
        <begin position="6"/>
        <end position="27"/>
    </location>
</feature>
<organism evidence="2">
    <name type="scientific">Faunusvirus sp</name>
    <dbReference type="NCBI Taxonomy" id="2487766"/>
    <lineage>
        <taxon>Viruses</taxon>
        <taxon>Varidnaviria</taxon>
        <taxon>Bamfordvirae</taxon>
        <taxon>Nucleocytoviricota</taxon>
        <taxon>Megaviricetes</taxon>
        <taxon>Imitervirales</taxon>
        <taxon>Mimiviridae</taxon>
    </lineage>
</organism>
<accession>A0A3G4ZXY8</accession>
<proteinExistence type="predicted"/>
<keyword evidence="1" id="KW-0812">Transmembrane</keyword>
<keyword evidence="1" id="KW-0472">Membrane</keyword>
<dbReference type="EMBL" id="MK072181">
    <property type="protein sequence ID" value="AYV79778.1"/>
    <property type="molecule type" value="Genomic_DNA"/>
</dbReference>
<sequence length="141" mass="15808">MGRPWYIGASVAFIGVILIIIGVSVGIPQKHNYDHQPWVDGMVTKFIVTPDADRFYHTHVVLQWDNDNKNCTFEICNNMYAAEWQAIDCAKSQNFITQNITVLDQSGDCIIYDGRVNDWLLMSILATAGLPLGFMLAVGIK</sequence>
<feature type="transmembrane region" description="Helical" evidence="1">
    <location>
        <begin position="119"/>
        <end position="140"/>
    </location>
</feature>
<evidence type="ECO:0000256" key="1">
    <source>
        <dbReference type="SAM" id="Phobius"/>
    </source>
</evidence>
<evidence type="ECO:0000313" key="2">
    <source>
        <dbReference type="EMBL" id="AYV79778.1"/>
    </source>
</evidence>
<reference evidence="2" key="1">
    <citation type="submission" date="2018-10" db="EMBL/GenBank/DDBJ databases">
        <title>Hidden diversity of soil giant viruses.</title>
        <authorList>
            <person name="Schulz F."/>
            <person name="Alteio L."/>
            <person name="Goudeau D."/>
            <person name="Ryan E.M."/>
            <person name="Malmstrom R.R."/>
            <person name="Blanchard J."/>
            <person name="Woyke T."/>
        </authorList>
    </citation>
    <scope>NUCLEOTIDE SEQUENCE</scope>
    <source>
        <strain evidence="2">FNV1</strain>
    </source>
</reference>